<gene>
    <name evidence="4" type="ORF">DFJ69_4184</name>
</gene>
<feature type="compositionally biased region" description="Basic and acidic residues" evidence="2">
    <location>
        <begin position="120"/>
        <end position="132"/>
    </location>
</feature>
<dbReference type="RefSeq" id="WP_116024116.1">
    <property type="nucleotide sequence ID" value="NZ_QTTT01000001.1"/>
</dbReference>
<feature type="region of interest" description="Disordered" evidence="2">
    <location>
        <begin position="102"/>
        <end position="132"/>
    </location>
</feature>
<keyword evidence="5" id="KW-1185">Reference proteome</keyword>
<evidence type="ECO:0000256" key="3">
    <source>
        <dbReference type="SAM" id="Phobius"/>
    </source>
</evidence>
<keyword evidence="3" id="KW-0472">Membrane</keyword>
<feature type="coiled-coil region" evidence="1">
    <location>
        <begin position="55"/>
        <end position="82"/>
    </location>
</feature>
<name>A0A3D9T4E7_9ACTN</name>
<evidence type="ECO:0000256" key="2">
    <source>
        <dbReference type="SAM" id="MobiDB-lite"/>
    </source>
</evidence>
<evidence type="ECO:0000313" key="4">
    <source>
        <dbReference type="EMBL" id="REE98691.1"/>
    </source>
</evidence>
<evidence type="ECO:0000256" key="1">
    <source>
        <dbReference type="SAM" id="Coils"/>
    </source>
</evidence>
<keyword evidence="3" id="KW-0812">Transmembrane</keyword>
<dbReference type="AlphaFoldDB" id="A0A3D9T4E7"/>
<dbReference type="EMBL" id="QTTT01000001">
    <property type="protein sequence ID" value="REE98691.1"/>
    <property type="molecule type" value="Genomic_DNA"/>
</dbReference>
<evidence type="ECO:0000313" key="5">
    <source>
        <dbReference type="Proteomes" id="UP000256661"/>
    </source>
</evidence>
<keyword evidence="3" id="KW-1133">Transmembrane helix</keyword>
<keyword evidence="1" id="KW-0175">Coiled coil</keyword>
<comment type="caution">
    <text evidence="4">The sequence shown here is derived from an EMBL/GenBank/DDBJ whole genome shotgun (WGS) entry which is preliminary data.</text>
</comment>
<feature type="compositionally biased region" description="Acidic residues" evidence="2">
    <location>
        <begin position="108"/>
        <end position="119"/>
    </location>
</feature>
<organism evidence="4 5">
    <name type="scientific">Thermomonospora umbrina</name>
    <dbReference type="NCBI Taxonomy" id="111806"/>
    <lineage>
        <taxon>Bacteria</taxon>
        <taxon>Bacillati</taxon>
        <taxon>Actinomycetota</taxon>
        <taxon>Actinomycetes</taxon>
        <taxon>Streptosporangiales</taxon>
        <taxon>Thermomonosporaceae</taxon>
        <taxon>Thermomonospora</taxon>
    </lineage>
</organism>
<reference evidence="4 5" key="1">
    <citation type="submission" date="2018-08" db="EMBL/GenBank/DDBJ databases">
        <title>Sequencing the genomes of 1000 actinobacteria strains.</title>
        <authorList>
            <person name="Klenk H.-P."/>
        </authorList>
    </citation>
    <scope>NUCLEOTIDE SEQUENCE [LARGE SCALE GENOMIC DNA]</scope>
    <source>
        <strain evidence="4 5">DSM 43927</strain>
    </source>
</reference>
<protein>
    <submittedName>
        <fullName evidence="4">Uncharacterized protein</fullName>
    </submittedName>
</protein>
<proteinExistence type="predicted"/>
<accession>A0A3D9T4E7</accession>
<feature type="transmembrane region" description="Helical" evidence="3">
    <location>
        <begin position="20"/>
        <end position="36"/>
    </location>
</feature>
<dbReference type="Proteomes" id="UP000256661">
    <property type="component" value="Unassembled WGS sequence"/>
</dbReference>
<sequence length="132" mass="14458">MRIPKRVNAAWDWAESHGRAMAVVILLPILAVGALWSPVLAAFAVGVALGGVVTYTRLSKRIARLRGEVDELLRDNGRLRHRNTVLASGVVQAESLVTQKLLTIPEQPDSDDSEESDEGVAERHPETERRSA</sequence>
<dbReference type="OrthoDB" id="3480942at2"/>